<evidence type="ECO:0000313" key="9">
    <source>
        <dbReference type="Proteomes" id="UP000630923"/>
    </source>
</evidence>
<dbReference type="InterPro" id="IPR003798">
    <property type="entry name" value="DNA_recombination_RmuC"/>
</dbReference>
<gene>
    <name evidence="8" type="ORF">GCM10017044_26470</name>
</gene>
<keyword evidence="7" id="KW-0812">Transmembrane</keyword>
<sequence>MGETVTDVSIELFYLAFLVLFSLVIFLLFQVLKRQKITQERLQAEDTTQNFVRLDTRMITLAENLDKREQAIRHEFQLNRQETNEALTMLAETVRKLGKEHAADQQQFRDKLDEKMREIREENSKKLDEMRQTVDEKLQTTLEKRISESFKTVSERLEAVQRGLGEMQTLATGVGDLKRVLTNVKSRGTFGETQLNLLIADMLTADQYVANYDCGHVSGNARVEFGIRVPGTEKDVFLPVDAKFPTEDYERLLGAVEIGDVQGVDAASKSLIRSVKGFAKDISSKYINPPHTTDWAILFLPTEGLYAEVLRQPGVFEELQRDYRVTIAGPTNFQVLLSTFRMGFRQVVLQERANEVWEILGAVKNEFENFGSQINAMAKNLEAAKNHVDKLDVRKRAMLRALKNVEKIEDTKAGEILELSMDE</sequence>
<reference evidence="8" key="1">
    <citation type="journal article" date="2014" name="Int. J. Syst. Evol. Microbiol.">
        <title>Complete genome sequence of Corynebacterium casei LMG S-19264T (=DSM 44701T), isolated from a smear-ripened cheese.</title>
        <authorList>
            <consortium name="US DOE Joint Genome Institute (JGI-PGF)"/>
            <person name="Walter F."/>
            <person name="Albersmeier A."/>
            <person name="Kalinowski J."/>
            <person name="Ruckert C."/>
        </authorList>
    </citation>
    <scope>NUCLEOTIDE SEQUENCE</scope>
    <source>
        <strain evidence="8">KCTC 42590</strain>
    </source>
</reference>
<evidence type="ECO:0000256" key="7">
    <source>
        <dbReference type="SAM" id="Phobius"/>
    </source>
</evidence>
<evidence type="ECO:0000256" key="5">
    <source>
        <dbReference type="ARBA" id="ARBA00023172"/>
    </source>
</evidence>
<evidence type="ECO:0000256" key="4">
    <source>
        <dbReference type="ARBA" id="ARBA00023054"/>
    </source>
</evidence>
<keyword evidence="5" id="KW-0233">DNA recombination</keyword>
<name>A0A919EAC5_9PROT</name>
<dbReference type="EMBL" id="BNCI01000002">
    <property type="protein sequence ID" value="GHF29876.1"/>
    <property type="molecule type" value="Genomic_DNA"/>
</dbReference>
<keyword evidence="7" id="KW-1133">Transmembrane helix</keyword>
<evidence type="ECO:0000256" key="6">
    <source>
        <dbReference type="SAM" id="Coils"/>
    </source>
</evidence>
<feature type="coiled-coil region" evidence="6">
    <location>
        <begin position="102"/>
        <end position="136"/>
    </location>
</feature>
<evidence type="ECO:0000256" key="3">
    <source>
        <dbReference type="ARBA" id="ARBA00021840"/>
    </source>
</evidence>
<dbReference type="AlphaFoldDB" id="A0A919EAC5"/>
<keyword evidence="4 6" id="KW-0175">Coiled coil</keyword>
<accession>A0A919EAC5</accession>
<keyword evidence="7" id="KW-0472">Membrane</keyword>
<organism evidence="8 9">
    <name type="scientific">Kordiimonas sediminis</name>
    <dbReference type="NCBI Taxonomy" id="1735581"/>
    <lineage>
        <taxon>Bacteria</taxon>
        <taxon>Pseudomonadati</taxon>
        <taxon>Pseudomonadota</taxon>
        <taxon>Alphaproteobacteria</taxon>
        <taxon>Kordiimonadales</taxon>
        <taxon>Kordiimonadaceae</taxon>
        <taxon>Kordiimonas</taxon>
    </lineage>
</organism>
<dbReference type="GO" id="GO:0006310">
    <property type="term" value="P:DNA recombination"/>
    <property type="evidence" value="ECO:0007669"/>
    <property type="project" value="UniProtKB-KW"/>
</dbReference>
<dbReference type="Pfam" id="PF02646">
    <property type="entry name" value="RmuC"/>
    <property type="match status" value="1"/>
</dbReference>
<dbReference type="PANTHER" id="PTHR30563">
    <property type="entry name" value="DNA RECOMBINATION PROTEIN RMUC"/>
    <property type="match status" value="1"/>
</dbReference>
<feature type="transmembrane region" description="Helical" evidence="7">
    <location>
        <begin position="12"/>
        <end position="32"/>
    </location>
</feature>
<comment type="function">
    <text evidence="1">Involved in DNA recombination.</text>
</comment>
<proteinExistence type="inferred from homology"/>
<evidence type="ECO:0000256" key="2">
    <source>
        <dbReference type="ARBA" id="ARBA00009840"/>
    </source>
</evidence>
<dbReference type="Proteomes" id="UP000630923">
    <property type="component" value="Unassembled WGS sequence"/>
</dbReference>
<keyword evidence="9" id="KW-1185">Reference proteome</keyword>
<reference evidence="8" key="2">
    <citation type="submission" date="2020-09" db="EMBL/GenBank/DDBJ databases">
        <authorList>
            <person name="Sun Q."/>
            <person name="Kim S."/>
        </authorList>
    </citation>
    <scope>NUCLEOTIDE SEQUENCE</scope>
    <source>
        <strain evidence="8">KCTC 42590</strain>
    </source>
</reference>
<evidence type="ECO:0000256" key="1">
    <source>
        <dbReference type="ARBA" id="ARBA00003416"/>
    </source>
</evidence>
<dbReference type="PANTHER" id="PTHR30563:SF0">
    <property type="entry name" value="DNA RECOMBINATION PROTEIN RMUC"/>
    <property type="match status" value="1"/>
</dbReference>
<comment type="similarity">
    <text evidence="2">Belongs to the RmuC family.</text>
</comment>
<evidence type="ECO:0000313" key="8">
    <source>
        <dbReference type="EMBL" id="GHF29876.1"/>
    </source>
</evidence>
<comment type="caution">
    <text evidence="8">The sequence shown here is derived from an EMBL/GenBank/DDBJ whole genome shotgun (WGS) entry which is preliminary data.</text>
</comment>
<protein>
    <recommendedName>
        <fullName evidence="3">DNA recombination protein RmuC homolog</fullName>
    </recommendedName>
</protein>